<dbReference type="Proteomes" id="UP001177670">
    <property type="component" value="Unassembled WGS sequence"/>
</dbReference>
<name>A0AA40GCL6_9HYME</name>
<evidence type="ECO:0000313" key="2">
    <source>
        <dbReference type="Proteomes" id="UP001177670"/>
    </source>
</evidence>
<dbReference type="EMBL" id="JAHYIQ010000002">
    <property type="protein sequence ID" value="KAK1134556.1"/>
    <property type="molecule type" value="Genomic_DNA"/>
</dbReference>
<proteinExistence type="predicted"/>
<keyword evidence="2" id="KW-1185">Reference proteome</keyword>
<gene>
    <name evidence="1" type="ORF">K0M31_007338</name>
</gene>
<dbReference type="AlphaFoldDB" id="A0AA40GCL6"/>
<evidence type="ECO:0000313" key="1">
    <source>
        <dbReference type="EMBL" id="KAK1134556.1"/>
    </source>
</evidence>
<organism evidence="1 2">
    <name type="scientific">Melipona bicolor</name>
    <dbReference type="NCBI Taxonomy" id="60889"/>
    <lineage>
        <taxon>Eukaryota</taxon>
        <taxon>Metazoa</taxon>
        <taxon>Ecdysozoa</taxon>
        <taxon>Arthropoda</taxon>
        <taxon>Hexapoda</taxon>
        <taxon>Insecta</taxon>
        <taxon>Pterygota</taxon>
        <taxon>Neoptera</taxon>
        <taxon>Endopterygota</taxon>
        <taxon>Hymenoptera</taxon>
        <taxon>Apocrita</taxon>
        <taxon>Aculeata</taxon>
        <taxon>Apoidea</taxon>
        <taxon>Anthophila</taxon>
        <taxon>Apidae</taxon>
        <taxon>Melipona</taxon>
    </lineage>
</organism>
<accession>A0AA40GCL6</accession>
<sequence length="148" mass="16016">MTLLTTEPCKKNDIGEASSYYLENLIASFSSAAFQQIRPIGRGGWEAASTTVTDLSPLQRGDTVAKSISGKYQDREQEWMQSGILDGLAGWLQLLFEGASMPPGADKARSKFRSFINEPFAPVTACLLLLITLSYSGRYVAAPTDATA</sequence>
<protein>
    <submittedName>
        <fullName evidence="1">Uncharacterized protein</fullName>
    </submittedName>
</protein>
<comment type="caution">
    <text evidence="1">The sequence shown here is derived from an EMBL/GenBank/DDBJ whole genome shotgun (WGS) entry which is preliminary data.</text>
</comment>
<reference evidence="1" key="1">
    <citation type="submission" date="2021-10" db="EMBL/GenBank/DDBJ databases">
        <title>Melipona bicolor Genome sequencing and assembly.</title>
        <authorList>
            <person name="Araujo N.S."/>
            <person name="Arias M.C."/>
        </authorList>
    </citation>
    <scope>NUCLEOTIDE SEQUENCE</scope>
    <source>
        <strain evidence="1">USP_2M_L1-L4_2017</strain>
        <tissue evidence="1">Whole body</tissue>
    </source>
</reference>